<dbReference type="InterPro" id="IPR003439">
    <property type="entry name" value="ABC_transporter-like_ATP-bd"/>
</dbReference>
<protein>
    <submittedName>
        <fullName evidence="19">ABC transporter [Lactobacillus acidophilus NCFM]</fullName>
    </submittedName>
</protein>
<evidence type="ECO:0000256" key="14">
    <source>
        <dbReference type="ARBA" id="ARBA00043264"/>
    </source>
</evidence>
<evidence type="ECO:0000313" key="19">
    <source>
        <dbReference type="EMBL" id="VDG27455.1"/>
    </source>
</evidence>
<keyword evidence="11" id="KW-1278">Translocase</keyword>
<evidence type="ECO:0000256" key="13">
    <source>
        <dbReference type="ARBA" id="ARBA00023136"/>
    </source>
</evidence>
<dbReference type="InterPro" id="IPR036640">
    <property type="entry name" value="ABC1_TM_sf"/>
</dbReference>
<dbReference type="NCBIfam" id="TIGR01193">
    <property type="entry name" value="bacteriocin_ABC"/>
    <property type="match status" value="1"/>
</dbReference>
<evidence type="ECO:0000256" key="8">
    <source>
        <dbReference type="ARBA" id="ARBA00022807"/>
    </source>
</evidence>
<feature type="domain" description="Peptidase C39" evidence="18">
    <location>
        <begin position="8"/>
        <end position="133"/>
    </location>
</feature>
<feature type="transmembrane region" description="Helical" evidence="15">
    <location>
        <begin position="196"/>
        <end position="213"/>
    </location>
</feature>
<dbReference type="Pfam" id="PF00005">
    <property type="entry name" value="ABC_tran"/>
    <property type="match status" value="1"/>
</dbReference>
<dbReference type="GO" id="GO:0008234">
    <property type="term" value="F:cysteine-type peptidase activity"/>
    <property type="evidence" value="ECO:0007669"/>
    <property type="project" value="UniProtKB-KW"/>
</dbReference>
<evidence type="ECO:0000256" key="7">
    <source>
        <dbReference type="ARBA" id="ARBA00022801"/>
    </source>
</evidence>
<dbReference type="GO" id="GO:0034040">
    <property type="term" value="F:ATPase-coupled lipid transmembrane transporter activity"/>
    <property type="evidence" value="ECO:0007669"/>
    <property type="project" value="TreeGrafter"/>
</dbReference>
<evidence type="ECO:0000259" key="16">
    <source>
        <dbReference type="PROSITE" id="PS50893"/>
    </source>
</evidence>
<dbReference type="GO" id="GO:0043214">
    <property type="term" value="F:ABC-type bacteriocin transporter activity"/>
    <property type="evidence" value="ECO:0007669"/>
    <property type="project" value="InterPro"/>
</dbReference>
<keyword evidence="8" id="KW-0788">Thiol protease</keyword>
<evidence type="ECO:0000256" key="5">
    <source>
        <dbReference type="ARBA" id="ARBA00022692"/>
    </source>
</evidence>
<dbReference type="PROSITE" id="PS50990">
    <property type="entry name" value="PEPTIDASE_C39"/>
    <property type="match status" value="1"/>
</dbReference>
<feature type="transmembrane region" description="Helical" evidence="15">
    <location>
        <begin position="301"/>
        <end position="324"/>
    </location>
</feature>
<evidence type="ECO:0000256" key="3">
    <source>
        <dbReference type="ARBA" id="ARBA00022475"/>
    </source>
</evidence>
<evidence type="ECO:0000256" key="6">
    <source>
        <dbReference type="ARBA" id="ARBA00022741"/>
    </source>
</evidence>
<dbReference type="Pfam" id="PF00664">
    <property type="entry name" value="ABC_membrane"/>
    <property type="match status" value="1"/>
</dbReference>
<dbReference type="InterPro" id="IPR011527">
    <property type="entry name" value="ABC1_TM_dom"/>
</dbReference>
<feature type="domain" description="ABC transmembrane type-1" evidence="17">
    <location>
        <begin position="164"/>
        <end position="445"/>
    </location>
</feature>
<evidence type="ECO:0000256" key="2">
    <source>
        <dbReference type="ARBA" id="ARBA00022448"/>
    </source>
</evidence>
<dbReference type="InterPro" id="IPR017871">
    <property type="entry name" value="ABC_transporter-like_CS"/>
</dbReference>
<evidence type="ECO:0000313" key="20">
    <source>
        <dbReference type="Proteomes" id="UP000289996"/>
    </source>
</evidence>
<dbReference type="PROSITE" id="PS50929">
    <property type="entry name" value="ABC_TM1F"/>
    <property type="match status" value="1"/>
</dbReference>
<name>A0A660E3K4_9LACO</name>
<dbReference type="GO" id="GO:0006508">
    <property type="term" value="P:proteolysis"/>
    <property type="evidence" value="ECO:0007669"/>
    <property type="project" value="UniProtKB-KW"/>
</dbReference>
<keyword evidence="13 15" id="KW-0472">Membrane</keyword>
<dbReference type="EMBL" id="UYIG01000024">
    <property type="protein sequence ID" value="VDG27455.1"/>
    <property type="molecule type" value="Genomic_DNA"/>
</dbReference>
<dbReference type="CDD" id="cd18570">
    <property type="entry name" value="ABC_6TM_PCAT1_LagD_like"/>
    <property type="match status" value="1"/>
</dbReference>
<feature type="domain" description="ABC transporter" evidence="16">
    <location>
        <begin position="477"/>
        <end position="711"/>
    </location>
</feature>
<dbReference type="SUPFAM" id="SSF52540">
    <property type="entry name" value="P-loop containing nucleoside triphosphate hydrolases"/>
    <property type="match status" value="1"/>
</dbReference>
<organism evidence="19 20">
    <name type="scientific">Lactiplantibacillus mudanjiangensis</name>
    <dbReference type="NCBI Taxonomy" id="1296538"/>
    <lineage>
        <taxon>Bacteria</taxon>
        <taxon>Bacillati</taxon>
        <taxon>Bacillota</taxon>
        <taxon>Bacilli</taxon>
        <taxon>Lactobacillales</taxon>
        <taxon>Lactobacillaceae</taxon>
        <taxon>Lactiplantibacillus</taxon>
    </lineage>
</organism>
<dbReference type="InterPro" id="IPR005074">
    <property type="entry name" value="Peptidase_C39"/>
</dbReference>
<dbReference type="PROSITE" id="PS00211">
    <property type="entry name" value="ABC_TRANSPORTER_1"/>
    <property type="match status" value="1"/>
</dbReference>
<keyword evidence="4" id="KW-0645">Protease</keyword>
<dbReference type="GO" id="GO:0016887">
    <property type="term" value="F:ATP hydrolysis activity"/>
    <property type="evidence" value="ECO:0007669"/>
    <property type="project" value="InterPro"/>
</dbReference>
<evidence type="ECO:0000256" key="4">
    <source>
        <dbReference type="ARBA" id="ARBA00022670"/>
    </source>
</evidence>
<dbReference type="Gene3D" id="3.40.50.300">
    <property type="entry name" value="P-loop containing nucleotide triphosphate hydrolases"/>
    <property type="match status" value="1"/>
</dbReference>
<accession>A0A660E3K4</accession>
<dbReference type="Gene3D" id="3.90.70.10">
    <property type="entry name" value="Cysteine proteinases"/>
    <property type="match status" value="1"/>
</dbReference>
<comment type="subcellular location">
    <subcellularLocation>
        <location evidence="1">Cell membrane</location>
        <topology evidence="1">Multi-pass membrane protein</topology>
    </subcellularLocation>
</comment>
<reference evidence="19 20" key="1">
    <citation type="submission" date="2018-11" db="EMBL/GenBank/DDBJ databases">
        <authorList>
            <person name="Wuyts S."/>
        </authorList>
    </citation>
    <scope>NUCLEOTIDE SEQUENCE [LARGE SCALE GENOMIC DNA]</scope>
    <source>
        <strain evidence="19">Lactobacillus mudanjiangensis AMBF249</strain>
    </source>
</reference>
<sequence length="713" mass="79629">MGFSYIPQLDESDCGVACLAMILKKYRSLVSLQKLREVSETDSSGTSAYGLKRGFEHYGFDFQALQANSDYLLQSNVQLPLIAHLMIDEDYTHYVVIYRIKGHQLYIADPGKGKSKISIDEFCQSWTGILLTAQPTPEYQPVKQLGTNLFKMTKMLKSFKGLVAIIILVTLITTILGLLSSFYFQVLLDSILPQKSLNLLTITSIGLLTLYVVRSLTDFSSNILLARLGQQMGLGLMRHYIRHVLKLPMSFFETRKTGEIFTRFVDASKIIDAIASAVLTIFIDVSMLLVISVILSLKNRVLFLITLIVVPLYCGTMLAFYQILNRVNRNEMASGARFNANFIESLKGIETVKAYGEEPRIFVKLNHYLTDLLKKSYRVSVISQLHEACKQVIQFGCSGILLWIGAKYVINGQLSIGQLITYNALLGFYMGPLENIVTLQTKVQTAKIAADRLNEVLEINPELPIQSKTVKPTGQTIRMEKVSFSYKFDEPTLMNINLTVQPGEKVALVGASGSGKSTLAKLLVKFYEPDSGTICYGNHKLDDLQTDEIRSQITYVPQESFFFSGSILDNLLFGVSHTPNDEELFSVCHLAGLDEFIDSQPLGLQSILEEKGSNLSGGQKQRLALARALLQDSKTIILDEATSGLDVLTEKQVIRNLMQITGRTIIFIAHHLKIAQQCDSVYVMNHGQLIEHGSHDVLMAQAGLYEKLWIATY</sequence>
<gene>
    <name evidence="19" type="ORF">MUDAN_MDHGFNIF_02318</name>
</gene>
<evidence type="ECO:0000256" key="10">
    <source>
        <dbReference type="ARBA" id="ARBA00022927"/>
    </source>
</evidence>
<feature type="transmembrane region" description="Helical" evidence="15">
    <location>
        <begin position="161"/>
        <end position="184"/>
    </location>
</feature>
<evidence type="ECO:0000259" key="17">
    <source>
        <dbReference type="PROSITE" id="PS50929"/>
    </source>
</evidence>
<dbReference type="GO" id="GO:0005524">
    <property type="term" value="F:ATP binding"/>
    <property type="evidence" value="ECO:0007669"/>
    <property type="project" value="UniProtKB-KW"/>
</dbReference>
<keyword evidence="2" id="KW-0813">Transport</keyword>
<keyword evidence="6" id="KW-0547">Nucleotide-binding</keyword>
<dbReference type="SMART" id="SM00382">
    <property type="entry name" value="AAA"/>
    <property type="match status" value="1"/>
</dbReference>
<dbReference type="GO" id="GO:0005886">
    <property type="term" value="C:plasma membrane"/>
    <property type="evidence" value="ECO:0007669"/>
    <property type="project" value="UniProtKB-SubCell"/>
</dbReference>
<evidence type="ECO:0000256" key="11">
    <source>
        <dbReference type="ARBA" id="ARBA00022967"/>
    </source>
</evidence>
<feature type="transmembrane region" description="Helical" evidence="15">
    <location>
        <begin position="273"/>
        <end position="295"/>
    </location>
</feature>
<dbReference type="PANTHER" id="PTHR24221:SF654">
    <property type="entry name" value="ATP-BINDING CASSETTE SUB-FAMILY B MEMBER 6"/>
    <property type="match status" value="1"/>
</dbReference>
<dbReference type="Pfam" id="PF03412">
    <property type="entry name" value="Peptidase_C39"/>
    <property type="match status" value="1"/>
</dbReference>
<keyword evidence="5 15" id="KW-0812">Transmembrane</keyword>
<dbReference type="InterPro" id="IPR005897">
    <property type="entry name" value="Pept_C39_ABC_bacteriocin"/>
</dbReference>
<evidence type="ECO:0000256" key="15">
    <source>
        <dbReference type="SAM" id="Phobius"/>
    </source>
</evidence>
<dbReference type="AlphaFoldDB" id="A0A660E3K4"/>
<dbReference type="SUPFAM" id="SSF90123">
    <property type="entry name" value="ABC transporter transmembrane region"/>
    <property type="match status" value="1"/>
</dbReference>
<dbReference type="CDD" id="cd02418">
    <property type="entry name" value="Peptidase_C39B"/>
    <property type="match status" value="1"/>
</dbReference>
<evidence type="ECO:0000256" key="12">
    <source>
        <dbReference type="ARBA" id="ARBA00022989"/>
    </source>
</evidence>
<keyword evidence="12 15" id="KW-1133">Transmembrane helix</keyword>
<dbReference type="GO" id="GO:0015031">
    <property type="term" value="P:protein transport"/>
    <property type="evidence" value="ECO:0007669"/>
    <property type="project" value="UniProtKB-KW"/>
</dbReference>
<dbReference type="FunFam" id="3.40.50.300:FF:000299">
    <property type="entry name" value="ABC transporter ATP-binding protein/permease"/>
    <property type="match status" value="1"/>
</dbReference>
<keyword evidence="20" id="KW-1185">Reference proteome</keyword>
<dbReference type="PANTHER" id="PTHR24221">
    <property type="entry name" value="ATP-BINDING CASSETTE SUB-FAMILY B"/>
    <property type="match status" value="1"/>
</dbReference>
<dbReference type="InterPro" id="IPR003593">
    <property type="entry name" value="AAA+_ATPase"/>
</dbReference>
<keyword evidence="3" id="KW-1003">Cell membrane</keyword>
<evidence type="ECO:0000259" key="18">
    <source>
        <dbReference type="PROSITE" id="PS50990"/>
    </source>
</evidence>
<dbReference type="InterPro" id="IPR027417">
    <property type="entry name" value="P-loop_NTPase"/>
</dbReference>
<dbReference type="RefSeq" id="WP_225425988.1">
    <property type="nucleotide sequence ID" value="NZ_UYIG01000024.1"/>
</dbReference>
<dbReference type="PROSITE" id="PS50893">
    <property type="entry name" value="ABC_TRANSPORTER_2"/>
    <property type="match status" value="1"/>
</dbReference>
<dbReference type="Proteomes" id="UP000289996">
    <property type="component" value="Unassembled WGS sequence"/>
</dbReference>
<keyword evidence="9" id="KW-0067">ATP-binding</keyword>
<proteinExistence type="predicted"/>
<keyword evidence="10" id="KW-0653">Protein transport</keyword>
<dbReference type="InterPro" id="IPR039421">
    <property type="entry name" value="Type_1_exporter"/>
</dbReference>
<evidence type="ECO:0000256" key="9">
    <source>
        <dbReference type="ARBA" id="ARBA00022840"/>
    </source>
</evidence>
<keyword evidence="7" id="KW-0378">Hydrolase</keyword>
<evidence type="ECO:0000256" key="1">
    <source>
        <dbReference type="ARBA" id="ARBA00004651"/>
    </source>
</evidence>
<keyword evidence="14" id="KW-0080">Bacteriocin transport</keyword>
<dbReference type="Gene3D" id="1.20.1560.10">
    <property type="entry name" value="ABC transporter type 1, transmembrane domain"/>
    <property type="match status" value="1"/>
</dbReference>